<dbReference type="GO" id="GO:0046872">
    <property type="term" value="F:metal ion binding"/>
    <property type="evidence" value="ECO:0007669"/>
    <property type="project" value="UniProtKB-KW"/>
</dbReference>
<dbReference type="SUPFAM" id="SSF51316">
    <property type="entry name" value="Mss4-like"/>
    <property type="match status" value="1"/>
</dbReference>
<evidence type="ECO:0000313" key="5">
    <source>
        <dbReference type="EMBL" id="KAK5951777.1"/>
    </source>
</evidence>
<evidence type="ECO:0000313" key="6">
    <source>
        <dbReference type="Proteomes" id="UP001316803"/>
    </source>
</evidence>
<dbReference type="EMBL" id="JAKLMC020000018">
    <property type="protein sequence ID" value="KAK5951777.1"/>
    <property type="molecule type" value="Genomic_DNA"/>
</dbReference>
<comment type="similarity">
    <text evidence="1">Belongs to the Gfa family.</text>
</comment>
<evidence type="ECO:0000256" key="3">
    <source>
        <dbReference type="ARBA" id="ARBA00022833"/>
    </source>
</evidence>
<dbReference type="Pfam" id="PF04828">
    <property type="entry name" value="GFA"/>
    <property type="match status" value="1"/>
</dbReference>
<accession>A0AAN8EIR1</accession>
<protein>
    <recommendedName>
        <fullName evidence="4">CENP-V/GFA domain-containing protein</fullName>
    </recommendedName>
</protein>
<dbReference type="AlphaFoldDB" id="A0AAN8EIR1"/>
<evidence type="ECO:0000259" key="4">
    <source>
        <dbReference type="Pfam" id="PF04828"/>
    </source>
</evidence>
<feature type="domain" description="CENP-V/GFA" evidence="4">
    <location>
        <begin position="17"/>
        <end position="74"/>
    </location>
</feature>
<dbReference type="Proteomes" id="UP001316803">
    <property type="component" value="Unassembled WGS sequence"/>
</dbReference>
<dbReference type="GO" id="GO:0016846">
    <property type="term" value="F:carbon-sulfur lyase activity"/>
    <property type="evidence" value="ECO:0007669"/>
    <property type="project" value="InterPro"/>
</dbReference>
<organism evidence="5 6">
    <name type="scientific">Knufia fluminis</name>
    <dbReference type="NCBI Taxonomy" id="191047"/>
    <lineage>
        <taxon>Eukaryota</taxon>
        <taxon>Fungi</taxon>
        <taxon>Dikarya</taxon>
        <taxon>Ascomycota</taxon>
        <taxon>Pezizomycotina</taxon>
        <taxon>Eurotiomycetes</taxon>
        <taxon>Chaetothyriomycetidae</taxon>
        <taxon>Chaetothyriales</taxon>
        <taxon>Trichomeriaceae</taxon>
        <taxon>Knufia</taxon>
    </lineage>
</organism>
<keyword evidence="3" id="KW-0862">Zinc</keyword>
<dbReference type="InterPro" id="IPR011057">
    <property type="entry name" value="Mss4-like_sf"/>
</dbReference>
<proteinExistence type="inferred from homology"/>
<keyword evidence="2" id="KW-0479">Metal-binding</keyword>
<sequence length="116" mass="13249">MIETKFVEVISSEQPLVVPSPSESGGGQKMHRCPTCQFGVWSNYGDDGDIVRWVRVGTLDDPSKAPPNVHIFTSTKQPWVKLDDNLPIKEESYRREEVWSKASLERREEYVKDLPS</sequence>
<keyword evidence="6" id="KW-1185">Reference proteome</keyword>
<evidence type="ECO:0000256" key="1">
    <source>
        <dbReference type="ARBA" id="ARBA00005495"/>
    </source>
</evidence>
<name>A0AAN8EIR1_9EURO</name>
<gene>
    <name evidence="5" type="ORF">OHC33_007069</name>
</gene>
<evidence type="ECO:0000256" key="2">
    <source>
        <dbReference type="ARBA" id="ARBA00022723"/>
    </source>
</evidence>
<dbReference type="InterPro" id="IPR006913">
    <property type="entry name" value="CENP-V/GFA"/>
</dbReference>
<reference evidence="5 6" key="1">
    <citation type="submission" date="2022-12" db="EMBL/GenBank/DDBJ databases">
        <title>Genomic features and morphological characterization of a novel Knufia sp. strain isolated from spacecraft assembly facility.</title>
        <authorList>
            <person name="Teixeira M."/>
            <person name="Chander A.M."/>
            <person name="Stajich J.E."/>
            <person name="Venkateswaran K."/>
        </authorList>
    </citation>
    <scope>NUCLEOTIDE SEQUENCE [LARGE SCALE GENOMIC DNA]</scope>
    <source>
        <strain evidence="5 6">FJI-L2-BK-P2</strain>
    </source>
</reference>
<comment type="caution">
    <text evidence="5">The sequence shown here is derived from an EMBL/GenBank/DDBJ whole genome shotgun (WGS) entry which is preliminary data.</text>
</comment>